<feature type="non-terminal residue" evidence="1">
    <location>
        <position position="1"/>
    </location>
</feature>
<protein>
    <submittedName>
        <fullName evidence="1">Uncharacterized protein</fullName>
    </submittedName>
</protein>
<evidence type="ECO:0000313" key="1">
    <source>
        <dbReference type="EMBL" id="ACU45115.1"/>
    </source>
</evidence>
<accession>E8Z6N5</accession>
<dbReference type="EMBL" id="FJ600067">
    <property type="protein sequence ID" value="ACU45115.1"/>
    <property type="molecule type" value="mRNA"/>
</dbReference>
<name>E8Z6N5_PFIPI</name>
<dbReference type="AlphaFoldDB" id="E8Z6N5"/>
<reference evidence="1" key="1">
    <citation type="submission" date="2008-12" db="EMBL/GenBank/DDBJ databases">
        <authorList>
            <person name="Zhang H."/>
            <person name="Lin S."/>
        </authorList>
    </citation>
    <scope>NUCLEOTIDE SEQUENCE</scope>
    <source>
        <strain evidence="1">CCMP1831</strain>
    </source>
</reference>
<reference evidence="1" key="2">
    <citation type="book" date="2010" name="PROCEEDINGS OF 13TH INTERNATIONAL CONFERENCE ON HARMFUL ALGAE" publisher="International Society For The Study of Harmful Algae" city="Hong Kong, China">
        <title>Dinoflagellate meta-transcriptomics enabled by spliced leader.</title>
        <editorList>
            <person name="Unknown A."/>
        </editorList>
        <authorList>
            <person name="Lin S."/>
            <person name="Zhang H."/>
        </authorList>
    </citation>
    <scope>NUCLEOTIDE SEQUENCE</scope>
    <source>
        <strain evidence="1">CCMP1831</strain>
    </source>
</reference>
<sequence>IGTQSKAVTSVGNFLNVTCWEVELRIMSVIPARYM</sequence>
<proteinExistence type="evidence at transcript level"/>
<organism evidence="1">
    <name type="scientific">Pfiesteria piscicida</name>
    <name type="common">Phantom dinoflagellate</name>
    <dbReference type="NCBI Taxonomy" id="71001"/>
    <lineage>
        <taxon>Eukaryota</taxon>
        <taxon>Sar</taxon>
        <taxon>Alveolata</taxon>
        <taxon>Dinophyceae</taxon>
        <taxon>Peridiniales</taxon>
        <taxon>Pfiesteriaceae</taxon>
        <taxon>Pfiesteria</taxon>
    </lineage>
</organism>